<evidence type="ECO:0000313" key="9">
    <source>
        <dbReference type="EMBL" id="PIT96125.1"/>
    </source>
</evidence>
<dbReference type="Pfam" id="PF12801">
    <property type="entry name" value="Fer4_5"/>
    <property type="match status" value="2"/>
</dbReference>
<gene>
    <name evidence="9" type="ORF">COT94_02615</name>
</gene>
<keyword evidence="7" id="KW-1133">Transmembrane helix</keyword>
<sequence length="383" mass="43492">MSKKINWHYLRQVSQLATIVLVVYLTLNHLNLGIEKAAPIDAYCPFGGFESLLTYITTGEFLNRILLSAFTLLAIVLLFTIFFGRVFCGYFCPLGALQEMIRWFGRKIGIKKDVELPVVIDKYARYLKYIILVVIIVLSYKLGDLVFRNYDPYNALMHLGNEWEEKVYGYSILIILLVTSLFTKSFWCRYFCPLGAALGVAKKFSFFRLKRNEKTCIACNHCNDVCPAGLDVANSDVVKSADCISCLNCVSDCPKNSLTVSIFGKKIFKNKFTIIVVVLFVTTVIGASFSPLWQQKLGSNMKDAQGQIDVRSIRGSNTLEFIIKETGLPFTAFQKEFNLPADIDQVIMLKEIAHKYDLKNKAGEPLETEDFRQFIENNLKSKK</sequence>
<keyword evidence="6" id="KW-0411">Iron-sulfur</keyword>
<organism evidence="9 10">
    <name type="scientific">Candidatus Falkowbacteria bacterium CG10_big_fil_rev_8_21_14_0_10_37_14</name>
    <dbReference type="NCBI Taxonomy" id="1974561"/>
    <lineage>
        <taxon>Bacteria</taxon>
        <taxon>Candidatus Falkowiibacteriota</taxon>
    </lineage>
</organism>
<dbReference type="AlphaFoldDB" id="A0A2M6WTK4"/>
<proteinExistence type="predicted"/>
<reference evidence="10" key="1">
    <citation type="submission" date="2017-09" db="EMBL/GenBank/DDBJ databases">
        <title>Depth-based differentiation of microbial function through sediment-hosted aquifers and enrichment of novel symbionts in the deep terrestrial subsurface.</title>
        <authorList>
            <person name="Probst A.J."/>
            <person name="Ladd B."/>
            <person name="Jarett J.K."/>
            <person name="Geller-Mcgrath D.E."/>
            <person name="Sieber C.M.K."/>
            <person name="Emerson J.B."/>
            <person name="Anantharaman K."/>
            <person name="Thomas B.C."/>
            <person name="Malmstrom R."/>
            <person name="Stieglmeier M."/>
            <person name="Klingl A."/>
            <person name="Woyke T."/>
            <person name="Ryan C.M."/>
            <person name="Banfield J.F."/>
        </authorList>
    </citation>
    <scope>NUCLEOTIDE SEQUENCE [LARGE SCALE GENOMIC DNA]</scope>
</reference>
<dbReference type="PANTHER" id="PTHR30176:SF3">
    <property type="entry name" value="FERREDOXIN-TYPE PROTEIN NAPH"/>
    <property type="match status" value="1"/>
</dbReference>
<keyword evidence="3" id="KW-0479">Metal-binding</keyword>
<keyword evidence="7" id="KW-0812">Transmembrane</keyword>
<evidence type="ECO:0000256" key="3">
    <source>
        <dbReference type="ARBA" id="ARBA00022723"/>
    </source>
</evidence>
<evidence type="ECO:0000256" key="5">
    <source>
        <dbReference type="ARBA" id="ARBA00023004"/>
    </source>
</evidence>
<dbReference type="PROSITE" id="PS51379">
    <property type="entry name" value="4FE4S_FER_2"/>
    <property type="match status" value="2"/>
</dbReference>
<evidence type="ECO:0000313" key="10">
    <source>
        <dbReference type="Proteomes" id="UP000228533"/>
    </source>
</evidence>
<dbReference type="Pfam" id="PF13237">
    <property type="entry name" value="Fer4_10"/>
    <property type="match status" value="1"/>
</dbReference>
<dbReference type="GO" id="GO:0051539">
    <property type="term" value="F:4 iron, 4 sulfur cluster binding"/>
    <property type="evidence" value="ECO:0007669"/>
    <property type="project" value="UniProtKB-KW"/>
</dbReference>
<keyword evidence="2" id="KW-0004">4Fe-4S</keyword>
<feature type="transmembrane region" description="Helical" evidence="7">
    <location>
        <begin position="65"/>
        <end position="92"/>
    </location>
</feature>
<dbReference type="GO" id="GO:0005886">
    <property type="term" value="C:plasma membrane"/>
    <property type="evidence" value="ECO:0007669"/>
    <property type="project" value="TreeGrafter"/>
</dbReference>
<feature type="domain" description="4Fe-4S ferredoxin-type" evidence="8">
    <location>
        <begin position="237"/>
        <end position="263"/>
    </location>
</feature>
<dbReference type="SUPFAM" id="SSF54862">
    <property type="entry name" value="4Fe-4S ferredoxins"/>
    <property type="match status" value="1"/>
</dbReference>
<feature type="transmembrane region" description="Helical" evidence="7">
    <location>
        <begin position="126"/>
        <end position="147"/>
    </location>
</feature>
<dbReference type="Gene3D" id="3.40.50.1780">
    <property type="match status" value="1"/>
</dbReference>
<keyword evidence="4" id="KW-0249">Electron transport</keyword>
<dbReference type="InterPro" id="IPR017900">
    <property type="entry name" value="4Fe4S_Fe_S_CS"/>
</dbReference>
<evidence type="ECO:0000256" key="1">
    <source>
        <dbReference type="ARBA" id="ARBA00022448"/>
    </source>
</evidence>
<dbReference type="InterPro" id="IPR017896">
    <property type="entry name" value="4Fe4S_Fe-S-bd"/>
</dbReference>
<dbReference type="GO" id="GO:0046872">
    <property type="term" value="F:metal ion binding"/>
    <property type="evidence" value="ECO:0007669"/>
    <property type="project" value="UniProtKB-KW"/>
</dbReference>
<dbReference type="Proteomes" id="UP000228533">
    <property type="component" value="Unassembled WGS sequence"/>
</dbReference>
<accession>A0A2M6WTK4</accession>
<protein>
    <recommendedName>
        <fullName evidence="8">4Fe-4S ferredoxin-type domain-containing protein</fullName>
    </recommendedName>
</protein>
<keyword evidence="7" id="KW-0472">Membrane</keyword>
<dbReference type="PANTHER" id="PTHR30176">
    <property type="entry name" value="FERREDOXIN-TYPE PROTEIN NAPH"/>
    <property type="match status" value="1"/>
</dbReference>
<dbReference type="Gene3D" id="3.30.70.20">
    <property type="match status" value="1"/>
</dbReference>
<dbReference type="EMBL" id="PFAM01000013">
    <property type="protein sequence ID" value="PIT96125.1"/>
    <property type="molecule type" value="Genomic_DNA"/>
</dbReference>
<name>A0A2M6WTK4_9BACT</name>
<keyword evidence="1" id="KW-0813">Transport</keyword>
<feature type="transmembrane region" description="Helical" evidence="7">
    <location>
        <begin position="167"/>
        <end position="187"/>
    </location>
</feature>
<evidence type="ECO:0000256" key="2">
    <source>
        <dbReference type="ARBA" id="ARBA00022485"/>
    </source>
</evidence>
<keyword evidence="5" id="KW-0408">Iron</keyword>
<dbReference type="InterPro" id="IPR051684">
    <property type="entry name" value="Electron_Trans/Redox"/>
</dbReference>
<evidence type="ECO:0000256" key="4">
    <source>
        <dbReference type="ARBA" id="ARBA00022982"/>
    </source>
</evidence>
<dbReference type="PROSITE" id="PS00198">
    <property type="entry name" value="4FE4S_FER_1"/>
    <property type="match status" value="2"/>
</dbReference>
<comment type="caution">
    <text evidence="9">The sequence shown here is derived from an EMBL/GenBank/DDBJ whole genome shotgun (WGS) entry which is preliminary data.</text>
</comment>
<feature type="transmembrane region" description="Helical" evidence="7">
    <location>
        <begin position="272"/>
        <end position="293"/>
    </location>
</feature>
<evidence type="ECO:0000256" key="7">
    <source>
        <dbReference type="SAM" id="Phobius"/>
    </source>
</evidence>
<feature type="transmembrane region" description="Helical" evidence="7">
    <location>
        <begin position="9"/>
        <end position="27"/>
    </location>
</feature>
<evidence type="ECO:0000256" key="6">
    <source>
        <dbReference type="ARBA" id="ARBA00023014"/>
    </source>
</evidence>
<evidence type="ECO:0000259" key="8">
    <source>
        <dbReference type="PROSITE" id="PS51379"/>
    </source>
</evidence>
<feature type="domain" description="4Fe-4S ferredoxin-type" evidence="8">
    <location>
        <begin position="207"/>
        <end position="236"/>
    </location>
</feature>